<evidence type="ECO:0000259" key="3">
    <source>
        <dbReference type="Pfam" id="PF02591"/>
    </source>
</evidence>
<feature type="compositionally biased region" description="Basic and acidic residues" evidence="2">
    <location>
        <begin position="275"/>
        <end position="287"/>
    </location>
</feature>
<dbReference type="InterPro" id="IPR052376">
    <property type="entry name" value="Oxidative_Scav/Glycosyltrans"/>
</dbReference>
<dbReference type="InterPro" id="IPR003743">
    <property type="entry name" value="Zf-RING_7"/>
</dbReference>
<feature type="coiled-coil region" evidence="1">
    <location>
        <begin position="39"/>
        <end position="163"/>
    </location>
</feature>
<dbReference type="PANTHER" id="PTHR39082:SF1">
    <property type="entry name" value="SCAVENGER RECEPTOR CLASS A MEMBER 3"/>
    <property type="match status" value="1"/>
</dbReference>
<dbReference type="PANTHER" id="PTHR39082">
    <property type="entry name" value="PHOSPHOLIPASE C-BETA-2-RELATED"/>
    <property type="match status" value="1"/>
</dbReference>
<gene>
    <name evidence="4" type="ORF">HMPREF9193_00755</name>
</gene>
<dbReference type="EMBL" id="AWVH01000023">
    <property type="protein sequence ID" value="ERJ93664.1"/>
    <property type="molecule type" value="Genomic_DNA"/>
</dbReference>
<protein>
    <submittedName>
        <fullName evidence="4">Zinc ribbon domain protein</fullName>
    </submittedName>
</protein>
<keyword evidence="5" id="KW-1185">Reference proteome</keyword>
<organism evidence="4 5">
    <name type="scientific">Treponema lecithinolyticum ATCC 700332</name>
    <dbReference type="NCBI Taxonomy" id="1321815"/>
    <lineage>
        <taxon>Bacteria</taxon>
        <taxon>Pseudomonadati</taxon>
        <taxon>Spirochaetota</taxon>
        <taxon>Spirochaetia</taxon>
        <taxon>Spirochaetales</taxon>
        <taxon>Treponemataceae</taxon>
        <taxon>Treponema</taxon>
    </lineage>
</organism>
<proteinExistence type="predicted"/>
<evidence type="ECO:0000256" key="2">
    <source>
        <dbReference type="SAM" id="MobiDB-lite"/>
    </source>
</evidence>
<evidence type="ECO:0000256" key="1">
    <source>
        <dbReference type="SAM" id="Coils"/>
    </source>
</evidence>
<dbReference type="RefSeq" id="WP_021686977.1">
    <property type="nucleotide sequence ID" value="NZ_KI260564.1"/>
</dbReference>
<keyword evidence="1" id="KW-0175">Coiled coil</keyword>
<dbReference type="Pfam" id="PF02591">
    <property type="entry name" value="Zn_ribbon_9"/>
    <property type="match status" value="1"/>
</dbReference>
<reference evidence="4 5" key="1">
    <citation type="submission" date="2013-08" db="EMBL/GenBank/DDBJ databases">
        <authorList>
            <person name="Weinstock G."/>
            <person name="Sodergren E."/>
            <person name="Wylie T."/>
            <person name="Fulton L."/>
            <person name="Fulton R."/>
            <person name="Fronick C."/>
            <person name="O'Laughlin M."/>
            <person name="Godfrey J."/>
            <person name="Miner T."/>
            <person name="Herter B."/>
            <person name="Appelbaum E."/>
            <person name="Cordes M."/>
            <person name="Lek S."/>
            <person name="Wollam A."/>
            <person name="Pepin K.H."/>
            <person name="Palsikar V.B."/>
            <person name="Mitreva M."/>
            <person name="Wilson R.K."/>
        </authorList>
    </citation>
    <scope>NUCLEOTIDE SEQUENCE [LARGE SCALE GENOMIC DNA]</scope>
    <source>
        <strain evidence="4 5">ATCC 700332</strain>
    </source>
</reference>
<comment type="caution">
    <text evidence="4">The sequence shown here is derived from an EMBL/GenBank/DDBJ whole genome shotgun (WGS) entry which is preliminary data.</text>
</comment>
<dbReference type="Proteomes" id="UP000016649">
    <property type="component" value="Unassembled WGS sequence"/>
</dbReference>
<feature type="compositionally biased region" description="Acidic residues" evidence="2">
    <location>
        <begin position="253"/>
        <end position="269"/>
    </location>
</feature>
<feature type="region of interest" description="Disordered" evidence="2">
    <location>
        <begin position="253"/>
        <end position="287"/>
    </location>
</feature>
<accession>A0ABN0P000</accession>
<name>A0ABN0P000_TRELE</name>
<sequence>MTEIFDKLKKLQDILAEKYAIEREIEESPKKLSAQDELLARLKKEFIEKNTEYESVRTKIVQLKSELAEAEAARERGEKGMDAITTHREYEALDKEIRDATEAEQNTRKELQKQEKILAEMNENLKQDEQLIAGQEEELNSGKASLNKEIAGMKKQLEKLSKQEAKVVPGIDAEIIFKFERIIKSKNTGIVAVKGNVCDGCHMILPAQFANDVHNGESITFCPYCSRILYYQEAEDGENEYFQLDDTGSLADFEDDFDDENAEDDEDADTVQASADREELKDLGYEE</sequence>
<evidence type="ECO:0000313" key="4">
    <source>
        <dbReference type="EMBL" id="ERJ93664.1"/>
    </source>
</evidence>
<feature type="domain" description="C4-type zinc ribbon" evidence="3">
    <location>
        <begin position="197"/>
        <end position="229"/>
    </location>
</feature>
<evidence type="ECO:0000313" key="5">
    <source>
        <dbReference type="Proteomes" id="UP000016649"/>
    </source>
</evidence>
<dbReference type="Gene3D" id="1.10.287.1490">
    <property type="match status" value="1"/>
</dbReference>